<feature type="binding site" evidence="7">
    <location>
        <position position="65"/>
    </location>
    <ligand>
        <name>Mg(2+)</name>
        <dbReference type="ChEBI" id="CHEBI:18420"/>
        <label>1</label>
        <note>catalytic</note>
    </ligand>
</feature>
<dbReference type="GO" id="GO:0007165">
    <property type="term" value="P:signal transduction"/>
    <property type="evidence" value="ECO:0007669"/>
    <property type="project" value="TreeGrafter"/>
</dbReference>
<evidence type="ECO:0000256" key="3">
    <source>
        <dbReference type="ARBA" id="ARBA00009759"/>
    </source>
</evidence>
<dbReference type="InterPro" id="IPR033942">
    <property type="entry name" value="IMPase"/>
</dbReference>
<dbReference type="InterPro" id="IPR022337">
    <property type="entry name" value="Inositol_monophosphatase_SuhB"/>
</dbReference>
<feature type="binding site" evidence="7">
    <location>
        <position position="209"/>
    </location>
    <ligand>
        <name>Mg(2+)</name>
        <dbReference type="ChEBI" id="CHEBI:18420"/>
        <label>1</label>
        <note>catalytic</note>
    </ligand>
</feature>
<evidence type="ECO:0000313" key="10">
    <source>
        <dbReference type="Proteomes" id="UP000741360"/>
    </source>
</evidence>
<comment type="similarity">
    <text evidence="3 8">Belongs to the inositol monophosphatase superfamily.</text>
</comment>
<dbReference type="EC" id="3.1.3.25" evidence="8"/>
<evidence type="ECO:0000256" key="6">
    <source>
        <dbReference type="ARBA" id="ARBA00022842"/>
    </source>
</evidence>
<feature type="binding site" evidence="7">
    <location>
        <position position="84"/>
    </location>
    <ligand>
        <name>Mg(2+)</name>
        <dbReference type="ChEBI" id="CHEBI:18420"/>
        <label>1</label>
        <note>catalytic</note>
    </ligand>
</feature>
<dbReference type="FunFam" id="3.30.540.10:FF:000003">
    <property type="entry name" value="Inositol-1-monophosphatase"/>
    <property type="match status" value="1"/>
</dbReference>
<dbReference type="EMBL" id="JACPSX010000140">
    <property type="protein sequence ID" value="MBI3014895.1"/>
    <property type="molecule type" value="Genomic_DNA"/>
</dbReference>
<dbReference type="InterPro" id="IPR020550">
    <property type="entry name" value="Inositol_monophosphatase_CS"/>
</dbReference>
<dbReference type="InterPro" id="IPR020583">
    <property type="entry name" value="Inositol_monoP_metal-BS"/>
</dbReference>
<dbReference type="PROSITE" id="PS00630">
    <property type="entry name" value="IMP_2"/>
    <property type="match status" value="1"/>
</dbReference>
<dbReference type="PRINTS" id="PR01959">
    <property type="entry name" value="SBIMPHPHTASE"/>
</dbReference>
<dbReference type="Proteomes" id="UP000741360">
    <property type="component" value="Unassembled WGS sequence"/>
</dbReference>
<name>A0A932GQ45_UNCTE</name>
<dbReference type="PROSITE" id="PS00629">
    <property type="entry name" value="IMP_1"/>
    <property type="match status" value="1"/>
</dbReference>
<keyword evidence="6 7" id="KW-0460">Magnesium</keyword>
<dbReference type="PRINTS" id="PR00377">
    <property type="entry name" value="IMPHPHTASES"/>
</dbReference>
<evidence type="ECO:0000256" key="8">
    <source>
        <dbReference type="RuleBase" id="RU364068"/>
    </source>
</evidence>
<sequence length="260" mass="29107">MNELLQAAREMALKAGKLLKEYWVRGVEVEYKGEINLVTEADRASEALILSEIRRRFPDHSIVAEESAPKQVPGEFCWYVDPLDGTTNFAHKLPYFSVSIGVRRGQEMVAGVIYDPILEELFCAARGEGATCNDRLIRVSPQKNLGESLLVTGFNYTIRQDSGQVFEHFRNFTMVAQGVRRVGSAALDLCYVACGRYEGFWERDLSPWDTAAGTLLVEEAGGRVTQFGGEPFDLYGAEVLASNSLIHETMTEVLRRPHHK</sequence>
<dbReference type="SUPFAM" id="SSF56655">
    <property type="entry name" value="Carbohydrate phosphatase"/>
    <property type="match status" value="1"/>
</dbReference>
<evidence type="ECO:0000256" key="7">
    <source>
        <dbReference type="PIRSR" id="PIRSR600760-2"/>
    </source>
</evidence>
<gene>
    <name evidence="9" type="ORF">HYY65_07540</name>
</gene>
<reference evidence="9" key="1">
    <citation type="submission" date="2020-07" db="EMBL/GenBank/DDBJ databases">
        <title>Huge and variable diversity of episymbiotic CPR bacteria and DPANN archaea in groundwater ecosystems.</title>
        <authorList>
            <person name="He C.Y."/>
            <person name="Keren R."/>
            <person name="Whittaker M."/>
            <person name="Farag I.F."/>
            <person name="Doudna J."/>
            <person name="Cate J.H.D."/>
            <person name="Banfield J.F."/>
        </authorList>
    </citation>
    <scope>NUCLEOTIDE SEQUENCE</scope>
    <source>
        <strain evidence="9">NC_groundwater_717_Ag_S-0.2um_59_8</strain>
    </source>
</reference>
<dbReference type="CDD" id="cd01639">
    <property type="entry name" value="IMPase"/>
    <property type="match status" value="1"/>
</dbReference>
<evidence type="ECO:0000256" key="2">
    <source>
        <dbReference type="ARBA" id="ARBA00001946"/>
    </source>
</evidence>
<dbReference type="AlphaFoldDB" id="A0A932GQ45"/>
<evidence type="ECO:0000256" key="5">
    <source>
        <dbReference type="ARBA" id="ARBA00022801"/>
    </source>
</evidence>
<dbReference type="PANTHER" id="PTHR20854:SF4">
    <property type="entry name" value="INOSITOL-1-MONOPHOSPHATASE-RELATED"/>
    <property type="match status" value="1"/>
</dbReference>
<dbReference type="FunFam" id="3.40.190.80:FF:000002">
    <property type="entry name" value="Inositol-1-monophosphatase"/>
    <property type="match status" value="1"/>
</dbReference>
<evidence type="ECO:0000256" key="4">
    <source>
        <dbReference type="ARBA" id="ARBA00022723"/>
    </source>
</evidence>
<comment type="cofactor">
    <cofactor evidence="2 7 8">
        <name>Mg(2+)</name>
        <dbReference type="ChEBI" id="CHEBI:18420"/>
    </cofactor>
</comment>
<comment type="catalytic activity">
    <reaction evidence="1 8">
        <text>a myo-inositol phosphate + H2O = myo-inositol + phosphate</text>
        <dbReference type="Rhea" id="RHEA:24056"/>
        <dbReference type="ChEBI" id="CHEBI:15377"/>
        <dbReference type="ChEBI" id="CHEBI:17268"/>
        <dbReference type="ChEBI" id="CHEBI:43474"/>
        <dbReference type="ChEBI" id="CHEBI:84139"/>
        <dbReference type="EC" id="3.1.3.25"/>
    </reaction>
</comment>
<evidence type="ECO:0000313" key="9">
    <source>
        <dbReference type="EMBL" id="MBI3014895.1"/>
    </source>
</evidence>
<feature type="binding site" evidence="7">
    <location>
        <position position="83"/>
    </location>
    <ligand>
        <name>Mg(2+)</name>
        <dbReference type="ChEBI" id="CHEBI:18420"/>
        <label>1</label>
        <note>catalytic</note>
    </ligand>
</feature>
<evidence type="ECO:0000256" key="1">
    <source>
        <dbReference type="ARBA" id="ARBA00001033"/>
    </source>
</evidence>
<dbReference type="PANTHER" id="PTHR20854">
    <property type="entry name" value="INOSITOL MONOPHOSPHATASE"/>
    <property type="match status" value="1"/>
</dbReference>
<dbReference type="Pfam" id="PF00459">
    <property type="entry name" value="Inositol_P"/>
    <property type="match status" value="1"/>
</dbReference>
<dbReference type="GO" id="GO:0046872">
    <property type="term" value="F:metal ion binding"/>
    <property type="evidence" value="ECO:0007669"/>
    <property type="project" value="UniProtKB-KW"/>
</dbReference>
<comment type="caution">
    <text evidence="9">The sequence shown here is derived from an EMBL/GenBank/DDBJ whole genome shotgun (WGS) entry which is preliminary data.</text>
</comment>
<dbReference type="GO" id="GO:0008934">
    <property type="term" value="F:inositol monophosphate 1-phosphatase activity"/>
    <property type="evidence" value="ECO:0007669"/>
    <property type="project" value="InterPro"/>
</dbReference>
<dbReference type="GO" id="GO:0046854">
    <property type="term" value="P:phosphatidylinositol phosphate biosynthetic process"/>
    <property type="evidence" value="ECO:0007669"/>
    <property type="project" value="InterPro"/>
</dbReference>
<dbReference type="Gene3D" id="3.30.540.10">
    <property type="entry name" value="Fructose-1,6-Bisphosphatase, subunit A, domain 1"/>
    <property type="match status" value="1"/>
</dbReference>
<keyword evidence="4 7" id="KW-0479">Metal-binding</keyword>
<dbReference type="InterPro" id="IPR000760">
    <property type="entry name" value="Inositol_monophosphatase-like"/>
</dbReference>
<accession>A0A932GQ45</accession>
<keyword evidence="5 8" id="KW-0378">Hydrolase</keyword>
<dbReference type="GO" id="GO:0006020">
    <property type="term" value="P:inositol metabolic process"/>
    <property type="evidence" value="ECO:0007669"/>
    <property type="project" value="TreeGrafter"/>
</dbReference>
<protein>
    <recommendedName>
        <fullName evidence="8">Inositol-1-monophosphatase</fullName>
        <ecNumber evidence="8">3.1.3.25</ecNumber>
    </recommendedName>
</protein>
<dbReference type="Gene3D" id="3.40.190.80">
    <property type="match status" value="1"/>
</dbReference>
<feature type="binding site" evidence="7">
    <location>
        <position position="81"/>
    </location>
    <ligand>
        <name>Mg(2+)</name>
        <dbReference type="ChEBI" id="CHEBI:18420"/>
        <label>1</label>
        <note>catalytic</note>
    </ligand>
</feature>
<organism evidence="9 10">
    <name type="scientific">Tectimicrobiota bacterium</name>
    <dbReference type="NCBI Taxonomy" id="2528274"/>
    <lineage>
        <taxon>Bacteria</taxon>
        <taxon>Pseudomonadati</taxon>
        <taxon>Nitrospinota/Tectimicrobiota group</taxon>
        <taxon>Candidatus Tectimicrobiota</taxon>
    </lineage>
</organism>
<proteinExistence type="inferred from homology"/>